<dbReference type="NCBIfam" id="TIGR03543">
    <property type="entry name" value="divI1A_rptt_fam"/>
    <property type="match status" value="1"/>
</dbReference>
<protein>
    <submittedName>
        <fullName evidence="2">Cell division protein DivIVA</fullName>
    </submittedName>
</protein>
<keyword evidence="2" id="KW-0132">Cell division</keyword>
<dbReference type="OrthoDB" id="3480096at2"/>
<dbReference type="Proteomes" id="UP000029055">
    <property type="component" value="Unassembled WGS sequence"/>
</dbReference>
<keyword evidence="3" id="KW-1185">Reference proteome</keyword>
<dbReference type="NCBIfam" id="TIGR03544">
    <property type="entry name" value="DivI1A_domain"/>
    <property type="match status" value="2"/>
</dbReference>
<evidence type="ECO:0000313" key="3">
    <source>
        <dbReference type="Proteomes" id="UP000029055"/>
    </source>
</evidence>
<reference evidence="2 3" key="1">
    <citation type="submission" date="2014-03" db="EMBL/GenBank/DDBJ databases">
        <title>Genomics of Bifidobacteria.</title>
        <authorList>
            <person name="Ventura M."/>
            <person name="Milani C."/>
            <person name="Lugli G.A."/>
        </authorList>
    </citation>
    <scope>NUCLEOTIDE SEQUENCE [LARGE SCALE GENOMIC DNA]</scope>
    <source>
        <strain evidence="2 3">LMG 11597</strain>
    </source>
</reference>
<comment type="caution">
    <text evidence="2">The sequence shown here is derived from an EMBL/GenBank/DDBJ whole genome shotgun (WGS) entry which is preliminary data.</text>
</comment>
<feature type="compositionally biased region" description="Polar residues" evidence="1">
    <location>
        <begin position="397"/>
        <end position="406"/>
    </location>
</feature>
<evidence type="ECO:0000313" key="2">
    <source>
        <dbReference type="EMBL" id="KFI99029.1"/>
    </source>
</evidence>
<accession>A0A087DU29</accession>
<keyword evidence="2" id="KW-0131">Cell cycle</keyword>
<name>A0A087DU29_9BIFI</name>
<feature type="compositionally biased region" description="Low complexity" evidence="1">
    <location>
        <begin position="360"/>
        <end position="376"/>
    </location>
</feature>
<sequence length="538" mass="56514">MAQEPETERDSSGIAHAGKRKWGYDTAQVDAFLERAHSLYEGEYDSEGVQLTQREIQNVSFDMRKGGYLFEQVDAALDRLERAVVDKQTSWEIGRQGRVAWKARTEELFRQIAAHAERADRERFASGEGKKPSYDRKQVDRLVDRIVGKAADELQIADPPVAGDAKSGEVDAKTVARVVFTQRKGNRGYDERQVDYFLSSCVQLLSRLESYGRISQYDDEQPGSAQSAQDLAGAPDQGLAALGVTPLFASAQQGQQSETLSYAPVHAGEETESFDALNKAEQAIFTTSAAQEPAPSFAPGAIPAHGVHGHAASEAADVDYAADSSSSGAERNEPESHSAALSREGTDSVADGAAHHDGSDGSAAAAAGTNGPASNAEGIDTAPAFSGSATGVAGTLQPAQPGSSQPGEVPVASDSPSRLAAAGNGDGYADSQDFNDSSDDAETADATLAALAHMAEVSQELPKVSASVPAPKVPSLQNFSVPHFAADPVPPSNQSDDDADKNGMFPKAGEDMDLDIPDLSFPSFDGDAADSNSADPRL</sequence>
<dbReference type="InterPro" id="IPR019933">
    <property type="entry name" value="DivIVA_domain"/>
</dbReference>
<dbReference type="InterPro" id="IPR019932">
    <property type="entry name" value="CHP03543"/>
</dbReference>
<dbReference type="GO" id="GO:0051301">
    <property type="term" value="P:cell division"/>
    <property type="evidence" value="ECO:0007669"/>
    <property type="project" value="UniProtKB-KW"/>
</dbReference>
<organism evidence="2 3">
    <name type="scientific">Bifidobacterium subtile</name>
    <dbReference type="NCBI Taxonomy" id="77635"/>
    <lineage>
        <taxon>Bacteria</taxon>
        <taxon>Bacillati</taxon>
        <taxon>Actinomycetota</taxon>
        <taxon>Actinomycetes</taxon>
        <taxon>Bifidobacteriales</taxon>
        <taxon>Bifidobacteriaceae</taxon>
        <taxon>Bifidobacterium</taxon>
    </lineage>
</organism>
<gene>
    <name evidence="2" type="ORF">BISU_2230</name>
</gene>
<dbReference type="AlphaFoldDB" id="A0A087DU29"/>
<dbReference type="eggNOG" id="COG3170">
    <property type="taxonomic scope" value="Bacteria"/>
</dbReference>
<feature type="region of interest" description="Disordered" evidence="1">
    <location>
        <begin position="289"/>
        <end position="442"/>
    </location>
</feature>
<feature type="region of interest" description="Disordered" evidence="1">
    <location>
        <begin position="481"/>
        <end position="538"/>
    </location>
</feature>
<dbReference type="EMBL" id="JGZR01000016">
    <property type="protein sequence ID" value="KFI99029.1"/>
    <property type="molecule type" value="Genomic_DNA"/>
</dbReference>
<dbReference type="RefSeq" id="WP_024463636.1">
    <property type="nucleotide sequence ID" value="NZ_CP062939.1"/>
</dbReference>
<feature type="compositionally biased region" description="Low complexity" evidence="1">
    <location>
        <begin position="312"/>
        <end position="329"/>
    </location>
</feature>
<dbReference type="STRING" id="77635.BISU_2230"/>
<evidence type="ECO:0000256" key="1">
    <source>
        <dbReference type="SAM" id="MobiDB-lite"/>
    </source>
</evidence>
<proteinExistence type="predicted"/>